<evidence type="ECO:0000313" key="1">
    <source>
        <dbReference type="EMBL" id="RMT12410.1"/>
    </source>
</evidence>
<evidence type="ECO:0000313" key="2">
    <source>
        <dbReference type="Proteomes" id="UP000276194"/>
    </source>
</evidence>
<organism evidence="1 2">
    <name type="scientific">Pseudomonas amygdali pv. mori</name>
    <dbReference type="NCBI Taxonomy" id="34065"/>
    <lineage>
        <taxon>Bacteria</taxon>
        <taxon>Pseudomonadati</taxon>
        <taxon>Pseudomonadota</taxon>
        <taxon>Gammaproteobacteria</taxon>
        <taxon>Pseudomonadales</taxon>
        <taxon>Pseudomonadaceae</taxon>
        <taxon>Pseudomonas</taxon>
        <taxon>Pseudomonas amygdali</taxon>
    </lineage>
</organism>
<accession>A0A3M5IP28</accession>
<comment type="caution">
    <text evidence="1">The sequence shown here is derived from an EMBL/GenBank/DDBJ whole genome shotgun (WGS) entry which is preliminary data.</text>
</comment>
<sequence length="128" mass="14981">MKYEIKYDEVDARDVIKNKPVYRGICLLNETGKKRVKDMKGARSDLMDRVLQFAYAYEKHYLNEDGDYDLMLDGTPAYEPPSKIQCFNYAKGMVQSEFDGGYDEFGNPTKYVLTKFEKDEIWKIFAGR</sequence>
<dbReference type="RefSeq" id="WP_122323210.1">
    <property type="nucleotide sequence ID" value="NZ_RBTD01000455.1"/>
</dbReference>
<gene>
    <name evidence="1" type="ORF">ALP52_00834</name>
</gene>
<reference evidence="1 2" key="1">
    <citation type="submission" date="2018-08" db="EMBL/GenBank/DDBJ databases">
        <title>Recombination of ecologically and evolutionarily significant loci maintains genetic cohesion in the Pseudomonas syringae species complex.</title>
        <authorList>
            <person name="Dillon M."/>
            <person name="Thakur S."/>
            <person name="Almeida R.N.D."/>
            <person name="Weir B.S."/>
            <person name="Guttman D.S."/>
        </authorList>
    </citation>
    <scope>NUCLEOTIDE SEQUENCE [LARGE SCALE GENOMIC DNA]</scope>
    <source>
        <strain evidence="1 2">ICMP 6941</strain>
    </source>
</reference>
<protein>
    <submittedName>
        <fullName evidence="1">Uncharacterized protein</fullName>
    </submittedName>
</protein>
<name>A0A3M5IP28_PSEA0</name>
<dbReference type="EMBL" id="RBTD01000455">
    <property type="protein sequence ID" value="RMT12410.1"/>
    <property type="molecule type" value="Genomic_DNA"/>
</dbReference>
<dbReference type="AlphaFoldDB" id="A0A3M5IP28"/>
<proteinExistence type="predicted"/>
<dbReference type="Proteomes" id="UP000276194">
    <property type="component" value="Unassembled WGS sequence"/>
</dbReference>